<reference evidence="2 3" key="1">
    <citation type="submission" date="2021-06" db="EMBL/GenBank/DDBJ databases">
        <title>Complete genome of Haloferula helveola possessing various polysaccharide degrading enzymes.</title>
        <authorList>
            <person name="Takami H."/>
            <person name="Huang C."/>
            <person name="Hamasaki K."/>
        </authorList>
    </citation>
    <scope>NUCLEOTIDE SEQUENCE [LARGE SCALE GENOMIC DNA]</scope>
    <source>
        <strain evidence="2 3">CN-1</strain>
    </source>
</reference>
<feature type="transmembrane region" description="Helical" evidence="1">
    <location>
        <begin position="6"/>
        <end position="27"/>
    </location>
</feature>
<organism evidence="2 3">
    <name type="scientific">Haloferula helveola</name>
    <dbReference type="NCBI Taxonomy" id="490095"/>
    <lineage>
        <taxon>Bacteria</taxon>
        <taxon>Pseudomonadati</taxon>
        <taxon>Verrucomicrobiota</taxon>
        <taxon>Verrucomicrobiia</taxon>
        <taxon>Verrucomicrobiales</taxon>
        <taxon>Verrucomicrobiaceae</taxon>
        <taxon>Haloferula</taxon>
    </lineage>
</organism>
<keyword evidence="1" id="KW-0812">Transmembrane</keyword>
<keyword evidence="3" id="KW-1185">Reference proteome</keyword>
<keyword evidence="1" id="KW-1133">Transmembrane helix</keyword>
<dbReference type="EMBL" id="AP024702">
    <property type="protein sequence ID" value="BCX50317.1"/>
    <property type="molecule type" value="Genomic_DNA"/>
</dbReference>
<proteinExistence type="predicted"/>
<dbReference type="Proteomes" id="UP001374893">
    <property type="component" value="Chromosome"/>
</dbReference>
<dbReference type="RefSeq" id="WP_338687317.1">
    <property type="nucleotide sequence ID" value="NZ_AP024702.1"/>
</dbReference>
<gene>
    <name evidence="2" type="ORF">HAHE_42250</name>
</gene>
<evidence type="ECO:0000313" key="2">
    <source>
        <dbReference type="EMBL" id="BCX50317.1"/>
    </source>
</evidence>
<name>A0ABN6HDH4_9BACT</name>
<keyword evidence="1" id="KW-0472">Membrane</keyword>
<evidence type="ECO:0000256" key="1">
    <source>
        <dbReference type="SAM" id="Phobius"/>
    </source>
</evidence>
<sequence>MAAVIVRTLILVSALILIAAAVGRWWFWGRTQARGRRTECALTVAELYERLGVKKRKPSDLRDAAALGAALRDGGLILLEKDGLKAAKKRRVGWWNLRILPVLVVLILVFAFLKPRFAPAWVAAVGAALVALHVVMRVNGIGVELKAVQRAWKEIEGRNVFRRMDEAEEVQRCARASVWDTILPW</sequence>
<feature type="transmembrane region" description="Helical" evidence="1">
    <location>
        <begin position="119"/>
        <end position="136"/>
    </location>
</feature>
<protein>
    <submittedName>
        <fullName evidence="2">Uncharacterized protein</fullName>
    </submittedName>
</protein>
<accession>A0ABN6HDH4</accession>
<feature type="transmembrane region" description="Helical" evidence="1">
    <location>
        <begin position="95"/>
        <end position="113"/>
    </location>
</feature>
<evidence type="ECO:0000313" key="3">
    <source>
        <dbReference type="Proteomes" id="UP001374893"/>
    </source>
</evidence>